<evidence type="ECO:0000256" key="1">
    <source>
        <dbReference type="SAM" id="SignalP"/>
    </source>
</evidence>
<keyword evidence="1" id="KW-0732">Signal</keyword>
<evidence type="ECO:0000313" key="2">
    <source>
        <dbReference type="EMBL" id="MFC7336523.1"/>
    </source>
</evidence>
<keyword evidence="3" id="KW-1185">Reference proteome</keyword>
<organism evidence="2 3">
    <name type="scientific">Haloferula chungangensis</name>
    <dbReference type="NCBI Taxonomy" id="1048331"/>
    <lineage>
        <taxon>Bacteria</taxon>
        <taxon>Pseudomonadati</taxon>
        <taxon>Verrucomicrobiota</taxon>
        <taxon>Verrucomicrobiia</taxon>
        <taxon>Verrucomicrobiales</taxon>
        <taxon>Verrucomicrobiaceae</taxon>
        <taxon>Haloferula</taxon>
    </lineage>
</organism>
<comment type="caution">
    <text evidence="2">The sequence shown here is derived from an EMBL/GenBank/DDBJ whole genome shotgun (WGS) entry which is preliminary data.</text>
</comment>
<evidence type="ECO:0000313" key="3">
    <source>
        <dbReference type="Proteomes" id="UP001596472"/>
    </source>
</evidence>
<gene>
    <name evidence="2" type="ORF">ACFQY0_04980</name>
</gene>
<feature type="signal peptide" evidence="1">
    <location>
        <begin position="1"/>
        <end position="18"/>
    </location>
</feature>
<accession>A0ABW2L5F4</accession>
<feature type="chain" id="PRO_5045142845" description="VCBS repeat-containing protein" evidence="1">
    <location>
        <begin position="19"/>
        <end position="504"/>
    </location>
</feature>
<name>A0ABW2L5F4_9BACT</name>
<reference evidence="3" key="1">
    <citation type="journal article" date="2019" name="Int. J. Syst. Evol. Microbiol.">
        <title>The Global Catalogue of Microorganisms (GCM) 10K type strain sequencing project: providing services to taxonomists for standard genome sequencing and annotation.</title>
        <authorList>
            <consortium name="The Broad Institute Genomics Platform"/>
            <consortium name="The Broad Institute Genome Sequencing Center for Infectious Disease"/>
            <person name="Wu L."/>
            <person name="Ma J."/>
        </authorList>
    </citation>
    <scope>NUCLEOTIDE SEQUENCE [LARGE SCALE GENOMIC DNA]</scope>
    <source>
        <strain evidence="3">CGMCC 4.1467</strain>
    </source>
</reference>
<evidence type="ECO:0008006" key="4">
    <source>
        <dbReference type="Google" id="ProtNLM"/>
    </source>
</evidence>
<dbReference type="RefSeq" id="WP_379709829.1">
    <property type="nucleotide sequence ID" value="NZ_JBHTBS010000002.1"/>
</dbReference>
<protein>
    <recommendedName>
        <fullName evidence="4">VCBS repeat-containing protein</fullName>
    </recommendedName>
</protein>
<dbReference type="EMBL" id="JBHTBS010000002">
    <property type="protein sequence ID" value="MFC7336523.1"/>
    <property type="molecule type" value="Genomic_DNA"/>
</dbReference>
<proteinExistence type="predicted"/>
<dbReference type="Proteomes" id="UP001596472">
    <property type="component" value="Unassembled WGS sequence"/>
</dbReference>
<sequence length="504" mass="54910">MKNLPTLVIAATAMVASAIPASSEVIMGFSTGRDYLQTGKVMVEFRGGDLFVSFRDGNAILASCPHPVPFIITPNIGCPIGTTGFIADGDFDGDGIRDDLSFYSISQVIPAILVEPFRPDLCQLISAPPSPLPRPLGPFVDRGAIIFFNILTSAVYQYNVSQYEFSRNYAPGPAGRKQMDEEIVFGSYLFTFPRLGNPVAPVALPVTYSPIPEGLDLAQRLQSDPFRFTSGVFDGNGNYLMDHRLTTEIVWTGNEVSNTSTATDVMRISIYDENEEEVLFPPSGEDIVDPITGEVILAGELSAPSLIIPSPLDQSYFLPPLLTGLENAETPENVFGQQAYFRLRFQRFRGTNGITYDSSTRLFSFKILFVDSYQGFRISAFPTGQPDSTTRGTGDFDKDGQTNIEEYALGSDPDDASSMYAIPVATTDADGLVSFSMNKRPYGAAKYQFQVSTNGGGYKVIGTNDSVWEVTQDDDAAYVIRTRQAADAASFAALPKIIETVLFN</sequence>